<keyword evidence="5" id="KW-1185">Reference proteome</keyword>
<name>A0AAV1E4P7_OLDCO</name>
<feature type="domain" description="Sialate O-acetylesterase" evidence="3">
    <location>
        <begin position="27"/>
        <end position="256"/>
    </location>
</feature>
<organism evidence="4 5">
    <name type="scientific">Oldenlandia corymbosa var. corymbosa</name>
    <dbReference type="NCBI Taxonomy" id="529605"/>
    <lineage>
        <taxon>Eukaryota</taxon>
        <taxon>Viridiplantae</taxon>
        <taxon>Streptophyta</taxon>
        <taxon>Embryophyta</taxon>
        <taxon>Tracheophyta</taxon>
        <taxon>Spermatophyta</taxon>
        <taxon>Magnoliopsida</taxon>
        <taxon>eudicotyledons</taxon>
        <taxon>Gunneridae</taxon>
        <taxon>Pentapetalae</taxon>
        <taxon>asterids</taxon>
        <taxon>lamiids</taxon>
        <taxon>Gentianales</taxon>
        <taxon>Rubiaceae</taxon>
        <taxon>Rubioideae</taxon>
        <taxon>Spermacoceae</taxon>
        <taxon>Hedyotis-Oldenlandia complex</taxon>
        <taxon>Oldenlandia</taxon>
    </lineage>
</organism>
<evidence type="ECO:0000313" key="5">
    <source>
        <dbReference type="Proteomes" id="UP001161247"/>
    </source>
</evidence>
<dbReference type="GO" id="GO:0016787">
    <property type="term" value="F:hydrolase activity"/>
    <property type="evidence" value="ECO:0007669"/>
    <property type="project" value="UniProtKB-KW"/>
</dbReference>
<proteinExistence type="predicted"/>
<evidence type="ECO:0000256" key="1">
    <source>
        <dbReference type="ARBA" id="ARBA00022801"/>
    </source>
</evidence>
<dbReference type="PANTHER" id="PTHR31988:SF15">
    <property type="entry name" value="ESTERASE, PUTATIVE (DUF303)-RELATED"/>
    <property type="match status" value="1"/>
</dbReference>
<dbReference type="InterPro" id="IPR052940">
    <property type="entry name" value="Carb_Esterase_6"/>
</dbReference>
<feature type="chain" id="PRO_5043886253" evidence="2">
    <location>
        <begin position="20"/>
        <end position="270"/>
    </location>
</feature>
<dbReference type="PANTHER" id="PTHR31988">
    <property type="entry name" value="ESTERASE, PUTATIVE (DUF303)-RELATED"/>
    <property type="match status" value="1"/>
</dbReference>
<keyword evidence="2" id="KW-0732">Signal</keyword>
<dbReference type="InterPro" id="IPR036514">
    <property type="entry name" value="SGNH_hydro_sf"/>
</dbReference>
<protein>
    <submittedName>
        <fullName evidence="4">OLC1v1016065C1</fullName>
    </submittedName>
</protein>
<keyword evidence="1" id="KW-0378">Hydrolase</keyword>
<dbReference type="SUPFAM" id="SSF52266">
    <property type="entry name" value="SGNH hydrolase"/>
    <property type="match status" value="1"/>
</dbReference>
<reference evidence="4" key="1">
    <citation type="submission" date="2023-03" db="EMBL/GenBank/DDBJ databases">
        <authorList>
            <person name="Julca I."/>
        </authorList>
    </citation>
    <scope>NUCLEOTIDE SEQUENCE</scope>
</reference>
<dbReference type="AlphaFoldDB" id="A0AAV1E4P7"/>
<accession>A0AAV1E4P7</accession>
<dbReference type="EMBL" id="OX459125">
    <property type="protein sequence ID" value="CAI9115221.1"/>
    <property type="molecule type" value="Genomic_DNA"/>
</dbReference>
<dbReference type="InterPro" id="IPR005181">
    <property type="entry name" value="SASA"/>
</dbReference>
<dbReference type="Gene3D" id="3.40.50.1110">
    <property type="entry name" value="SGNH hydrolase"/>
    <property type="match status" value="1"/>
</dbReference>
<evidence type="ECO:0000256" key="2">
    <source>
        <dbReference type="SAM" id="SignalP"/>
    </source>
</evidence>
<gene>
    <name evidence="4" type="ORF">OLC1_LOCUS21791</name>
</gene>
<sequence length="270" mass="30112">MMIQFLLVIGLLLSSYVESNLIFPKPNIFILAGQSNMAGRGGVKKGVWDGNVPPECQPNPSILRLSANYIWEEAKEPLHKDIDVAKPAGIGPGMPFANSVLRKDPYIGFIGLVPCAIGGTQISEWERGTQNYNRLIDRTRFAMRSGGFIRAILWYQGESDTNTDVDTISYKKKLEKFFLDVRADLLLPFLPIIQVAIISGINTKDIDIVRQAQLKTRLPNVRCVDPKGLPLKDDYLHLTTPSQVKLGQMLAAAFLKFPNSVSEKWNNTKP</sequence>
<dbReference type="Proteomes" id="UP001161247">
    <property type="component" value="Chromosome 8"/>
</dbReference>
<feature type="signal peptide" evidence="2">
    <location>
        <begin position="1"/>
        <end position="19"/>
    </location>
</feature>
<evidence type="ECO:0000313" key="4">
    <source>
        <dbReference type="EMBL" id="CAI9115221.1"/>
    </source>
</evidence>
<dbReference type="Pfam" id="PF03629">
    <property type="entry name" value="SASA"/>
    <property type="match status" value="1"/>
</dbReference>
<evidence type="ECO:0000259" key="3">
    <source>
        <dbReference type="Pfam" id="PF03629"/>
    </source>
</evidence>